<name>A0ABQ9YDM2_9EUKA</name>
<dbReference type="Proteomes" id="UP001281761">
    <property type="component" value="Unassembled WGS sequence"/>
</dbReference>
<accession>A0ABQ9YDM2</accession>
<keyword evidence="2" id="KW-1185">Reference proteome</keyword>
<reference evidence="1 2" key="1">
    <citation type="journal article" date="2022" name="bioRxiv">
        <title>Genomics of Preaxostyla Flagellates Illuminates Evolutionary Transitions and the Path Towards Mitochondrial Loss.</title>
        <authorList>
            <person name="Novak L.V.F."/>
            <person name="Treitli S.C."/>
            <person name="Pyrih J."/>
            <person name="Halakuc P."/>
            <person name="Pipaliya S.V."/>
            <person name="Vacek V."/>
            <person name="Brzon O."/>
            <person name="Soukal P."/>
            <person name="Eme L."/>
            <person name="Dacks J.B."/>
            <person name="Karnkowska A."/>
            <person name="Elias M."/>
            <person name="Hampl V."/>
        </authorList>
    </citation>
    <scope>NUCLEOTIDE SEQUENCE [LARGE SCALE GENOMIC DNA]</scope>
    <source>
        <strain evidence="1">NAU3</strain>
        <tissue evidence="1">Gut</tissue>
    </source>
</reference>
<proteinExistence type="predicted"/>
<comment type="caution">
    <text evidence="1">The sequence shown here is derived from an EMBL/GenBank/DDBJ whole genome shotgun (WGS) entry which is preliminary data.</text>
</comment>
<evidence type="ECO:0000313" key="2">
    <source>
        <dbReference type="Proteomes" id="UP001281761"/>
    </source>
</evidence>
<sequence length="125" mass="13719">MIPTKGGKLKSVSVPCPVPFRMNPLNLIRSTEMSRVVKNASLGILNRGGSCVGHFVTEVVIELFWQVQRGAGGFDATKRDAGRVVRALPQEEMRSHSKTQFPSTTRFGSIALPYAYIAGHYVENV</sequence>
<organism evidence="1 2">
    <name type="scientific">Blattamonas nauphoetae</name>
    <dbReference type="NCBI Taxonomy" id="2049346"/>
    <lineage>
        <taxon>Eukaryota</taxon>
        <taxon>Metamonada</taxon>
        <taxon>Preaxostyla</taxon>
        <taxon>Oxymonadida</taxon>
        <taxon>Blattamonas</taxon>
    </lineage>
</organism>
<gene>
    <name evidence="1" type="ORF">BLNAU_3261</name>
</gene>
<dbReference type="EMBL" id="JARBJD010000014">
    <property type="protein sequence ID" value="KAK2961824.1"/>
    <property type="molecule type" value="Genomic_DNA"/>
</dbReference>
<evidence type="ECO:0000313" key="1">
    <source>
        <dbReference type="EMBL" id="KAK2961824.1"/>
    </source>
</evidence>
<protein>
    <submittedName>
        <fullName evidence="1">Uncharacterized protein</fullName>
    </submittedName>
</protein>